<keyword evidence="5" id="KW-1185">Reference proteome</keyword>
<dbReference type="SMART" id="SM00164">
    <property type="entry name" value="TBC"/>
    <property type="match status" value="1"/>
</dbReference>
<dbReference type="PANTHER" id="PTHR22957:SF333">
    <property type="entry name" value="TBC1 DOMAIN FAMILY MEMBER 25"/>
    <property type="match status" value="1"/>
</dbReference>
<accession>A0AAN9T918</accession>
<dbReference type="PROSITE" id="PS50086">
    <property type="entry name" value="TBC_RABGAP"/>
    <property type="match status" value="1"/>
</dbReference>
<name>A0AAN9T918_9HEMI</name>
<dbReference type="GO" id="GO:1901096">
    <property type="term" value="P:regulation of autophagosome maturation"/>
    <property type="evidence" value="ECO:0007669"/>
    <property type="project" value="TreeGrafter"/>
</dbReference>
<reference evidence="4 5" key="1">
    <citation type="submission" date="2024-03" db="EMBL/GenBank/DDBJ databases">
        <title>Adaptation during the transition from Ophiocordyceps entomopathogen to insect associate is accompanied by gene loss and intensified selection.</title>
        <authorList>
            <person name="Ward C.M."/>
            <person name="Onetto C.A."/>
            <person name="Borneman A.R."/>
        </authorList>
    </citation>
    <scope>NUCLEOTIDE SEQUENCE [LARGE SCALE GENOMIC DNA]</scope>
    <source>
        <strain evidence="4">AWRI1</strain>
        <tissue evidence="4">Single Adult Female</tissue>
    </source>
</reference>
<evidence type="ECO:0000313" key="4">
    <source>
        <dbReference type="EMBL" id="KAK7574299.1"/>
    </source>
</evidence>
<dbReference type="SUPFAM" id="SSF47923">
    <property type="entry name" value="Ypt/Rab-GAP domain of gyp1p"/>
    <property type="match status" value="2"/>
</dbReference>
<feature type="compositionally biased region" description="Low complexity" evidence="2">
    <location>
        <begin position="603"/>
        <end position="617"/>
    </location>
</feature>
<keyword evidence="1" id="KW-0343">GTPase activation</keyword>
<dbReference type="Pfam" id="PF00566">
    <property type="entry name" value="RabGAP-TBC"/>
    <property type="match status" value="1"/>
</dbReference>
<dbReference type="PANTHER" id="PTHR22957">
    <property type="entry name" value="TBC1 DOMAIN FAMILY MEMBER GTPASE-ACTIVATING PROTEIN"/>
    <property type="match status" value="1"/>
</dbReference>
<dbReference type="InterPro" id="IPR035969">
    <property type="entry name" value="Rab-GAP_TBC_sf"/>
</dbReference>
<organism evidence="4 5">
    <name type="scientific">Parthenolecanium corni</name>
    <dbReference type="NCBI Taxonomy" id="536013"/>
    <lineage>
        <taxon>Eukaryota</taxon>
        <taxon>Metazoa</taxon>
        <taxon>Ecdysozoa</taxon>
        <taxon>Arthropoda</taxon>
        <taxon>Hexapoda</taxon>
        <taxon>Insecta</taxon>
        <taxon>Pterygota</taxon>
        <taxon>Neoptera</taxon>
        <taxon>Paraneoptera</taxon>
        <taxon>Hemiptera</taxon>
        <taxon>Sternorrhyncha</taxon>
        <taxon>Coccoidea</taxon>
        <taxon>Coccidae</taxon>
        <taxon>Parthenolecanium</taxon>
    </lineage>
</organism>
<dbReference type="GO" id="GO:0005776">
    <property type="term" value="C:autophagosome"/>
    <property type="evidence" value="ECO:0007669"/>
    <property type="project" value="TreeGrafter"/>
</dbReference>
<comment type="caution">
    <text evidence="4">The sequence shown here is derived from an EMBL/GenBank/DDBJ whole genome shotgun (WGS) entry which is preliminary data.</text>
</comment>
<evidence type="ECO:0000259" key="3">
    <source>
        <dbReference type="PROSITE" id="PS50086"/>
    </source>
</evidence>
<feature type="compositionally biased region" description="Low complexity" evidence="2">
    <location>
        <begin position="504"/>
        <end position="537"/>
    </location>
</feature>
<feature type="domain" description="Rab-GAP TBC" evidence="3">
    <location>
        <begin position="196"/>
        <end position="406"/>
    </location>
</feature>
<evidence type="ECO:0000256" key="1">
    <source>
        <dbReference type="ARBA" id="ARBA00022468"/>
    </source>
</evidence>
<evidence type="ECO:0000313" key="5">
    <source>
        <dbReference type="Proteomes" id="UP001367676"/>
    </source>
</evidence>
<dbReference type="Proteomes" id="UP001367676">
    <property type="component" value="Unassembled WGS sequence"/>
</dbReference>
<feature type="compositionally biased region" description="Basic and acidic residues" evidence="2">
    <location>
        <begin position="538"/>
        <end position="552"/>
    </location>
</feature>
<dbReference type="AlphaFoldDB" id="A0AAN9T918"/>
<gene>
    <name evidence="4" type="ORF">V9T40_011490</name>
</gene>
<feature type="region of interest" description="Disordered" evidence="2">
    <location>
        <begin position="501"/>
        <end position="566"/>
    </location>
</feature>
<dbReference type="InterPro" id="IPR000195">
    <property type="entry name" value="Rab-GAP-TBC_dom"/>
</dbReference>
<dbReference type="EMBL" id="JBBCAQ010000037">
    <property type="protein sequence ID" value="KAK7574299.1"/>
    <property type="molecule type" value="Genomic_DNA"/>
</dbReference>
<protein>
    <recommendedName>
        <fullName evidence="3">Rab-GAP TBC domain-containing protein</fullName>
    </recommendedName>
</protein>
<feature type="region of interest" description="Disordered" evidence="2">
    <location>
        <begin position="584"/>
        <end position="617"/>
    </location>
</feature>
<proteinExistence type="predicted"/>
<sequence length="788" mass="90153">MAAKFGYKRDAVRVKAMKVDGNCQPDTRKFSIDPQITTHEVLRSILSKAFELKQEFTIFYRVLDDYDQETYLPLLSDWDLDAAFVSAAEPCLCLRIELKLYDEVGEEWDAGSNSFSWITERKIPLRLQGLIMNHVEKTVNMVRGALNFIEDIQPAQEVTCFPPREPLTDYEFRLYLDPIGQLIRPEEFKHAIYLGGVEPSLRKVVWKHLLNVYPPGLSGKQRIEYMKRKSYEYEILKNSWKNIKNDEQLKEDLAYVTGMVKKDVLRTDRHHHFYAGSDDNQNIVSLFNILTTYALNHPSVSYCQGMSDLASPLLVTMGNEAHAYISFCSLMRRLSSNFLIDGIMMTQRFQHLSDGLLYYDPTFYAYLKAHQADDLLFCYRWLLLEMKREFAFEDALRMLEVMWSSLPPANPVDDLPLYEVRFCSSSQFLPPPSPSPRETPYTKVCALRRQTSSGKILMINRSLDESVIARRRLLSSFYGKAKKFSSLDESHLQKDRYTSLKNIPAESSEPTTSSATSVCSSSSSSDSDSSKSSSTMERSQRSESKADYKKGSESNSSEGPPPSNKIVKNLNEFLTLERKSLRKKKLDETSLGKSSKEHTAGDENSNSSPDDSSEYYPMTTSMTQKFREDLENLEKQVFDVNLEDEASKNNAEEVFVWENPLQEESAAECATEVAKKTSFDFSECAHRPLNGSVSSSDKYPCNMIKSRDSVTLPGPKDFGGGNPFLMFLCISVLCQHRDTIMKSGMDYNEIAMHFDKMVRKHNVTRVLNQARIMYAAYLKQHKENFLNV</sequence>
<dbReference type="GO" id="GO:0005096">
    <property type="term" value="F:GTPase activator activity"/>
    <property type="evidence" value="ECO:0007669"/>
    <property type="project" value="UniProtKB-KW"/>
</dbReference>
<evidence type="ECO:0000256" key="2">
    <source>
        <dbReference type="SAM" id="MobiDB-lite"/>
    </source>
</evidence>
<dbReference type="Gene3D" id="1.10.472.80">
    <property type="entry name" value="Ypt/Rab-GAP domain of gyp1p, domain 3"/>
    <property type="match status" value="2"/>
</dbReference>
<dbReference type="Gene3D" id="1.10.8.270">
    <property type="entry name" value="putative rabgap domain of human tbc1 domain family member 14 like domains"/>
    <property type="match status" value="1"/>
</dbReference>
<feature type="compositionally biased region" description="Basic and acidic residues" evidence="2">
    <location>
        <begin position="584"/>
        <end position="601"/>
    </location>
</feature>
<dbReference type="FunFam" id="1.10.8.270:FF:000041">
    <property type="entry name" value="TBC1 domain family member 25"/>
    <property type="match status" value="1"/>
</dbReference>